<comment type="caution">
    <text evidence="1">The sequence shown here is derived from an EMBL/GenBank/DDBJ whole genome shotgun (WGS) entry which is preliminary data.</text>
</comment>
<organism evidence="1 2">
    <name type="scientific">Candidatus Flavonifractor intestinipullorum</name>
    <dbReference type="NCBI Taxonomy" id="2838587"/>
    <lineage>
        <taxon>Bacteria</taxon>
        <taxon>Bacillati</taxon>
        <taxon>Bacillota</taxon>
        <taxon>Clostridia</taxon>
        <taxon>Eubacteriales</taxon>
        <taxon>Oscillospiraceae</taxon>
        <taxon>Flavonifractor</taxon>
    </lineage>
</organism>
<dbReference type="Proteomes" id="UP000824208">
    <property type="component" value="Unassembled WGS sequence"/>
</dbReference>
<name>A0A9D2MC53_9FIRM</name>
<gene>
    <name evidence="1" type="ORF">H9714_08255</name>
</gene>
<accession>A0A9D2MC53</accession>
<proteinExistence type="predicted"/>
<evidence type="ECO:0000313" key="1">
    <source>
        <dbReference type="EMBL" id="HJB57529.1"/>
    </source>
</evidence>
<reference evidence="1" key="1">
    <citation type="journal article" date="2021" name="PeerJ">
        <title>Extensive microbial diversity within the chicken gut microbiome revealed by metagenomics and culture.</title>
        <authorList>
            <person name="Gilroy R."/>
            <person name="Ravi A."/>
            <person name="Getino M."/>
            <person name="Pursley I."/>
            <person name="Horton D.L."/>
            <person name="Alikhan N.F."/>
            <person name="Baker D."/>
            <person name="Gharbi K."/>
            <person name="Hall N."/>
            <person name="Watson M."/>
            <person name="Adriaenssens E.M."/>
            <person name="Foster-Nyarko E."/>
            <person name="Jarju S."/>
            <person name="Secka A."/>
            <person name="Antonio M."/>
            <person name="Oren A."/>
            <person name="Chaudhuri R.R."/>
            <person name="La Ragione R."/>
            <person name="Hildebrand F."/>
            <person name="Pallen M.J."/>
        </authorList>
    </citation>
    <scope>NUCLEOTIDE SEQUENCE</scope>
    <source>
        <strain evidence="1">CHK189-11263</strain>
    </source>
</reference>
<reference evidence="1" key="2">
    <citation type="submission" date="2021-04" db="EMBL/GenBank/DDBJ databases">
        <authorList>
            <person name="Gilroy R."/>
        </authorList>
    </citation>
    <scope>NUCLEOTIDE SEQUENCE</scope>
    <source>
        <strain evidence="1">CHK189-11263</strain>
    </source>
</reference>
<dbReference type="EMBL" id="DWYC01000072">
    <property type="protein sequence ID" value="HJB57529.1"/>
    <property type="molecule type" value="Genomic_DNA"/>
</dbReference>
<evidence type="ECO:0000313" key="2">
    <source>
        <dbReference type="Proteomes" id="UP000824208"/>
    </source>
</evidence>
<dbReference type="AlphaFoldDB" id="A0A9D2MC53"/>
<protein>
    <submittedName>
        <fullName evidence="1">Uncharacterized protein</fullName>
    </submittedName>
</protein>
<sequence length="144" mass="16796">MMEIDSYSFQCGVIDCFNEMVAAGVKSLALSRPASREERDALIDFAHESCRRYGTKLYPEDQPLITDLFPLSLNQGKFNILFYRDDHVIEEYIRLKERKENMVASRAYFGGNRSRTAWEYGRLLSYPEEVIQRLIADNPEKEKV</sequence>